<proteinExistence type="inferred from homology"/>
<evidence type="ECO:0000256" key="1">
    <source>
        <dbReference type="ARBA" id="ARBA00010645"/>
    </source>
</evidence>
<organism evidence="4 5">
    <name type="scientific">Limnohabitans curvus</name>
    <dbReference type="NCBI Taxonomy" id="323423"/>
    <lineage>
        <taxon>Bacteria</taxon>
        <taxon>Pseudomonadati</taxon>
        <taxon>Pseudomonadota</taxon>
        <taxon>Betaproteobacteria</taxon>
        <taxon>Burkholderiales</taxon>
        <taxon>Comamonadaceae</taxon>
        <taxon>Limnohabitans</taxon>
    </lineage>
</organism>
<dbReference type="Pfam" id="PF03658">
    <property type="entry name" value="Ub-RnfH"/>
    <property type="match status" value="1"/>
</dbReference>
<dbReference type="EMBL" id="NESP01000001">
    <property type="protein sequence ID" value="PUE60894.1"/>
    <property type="molecule type" value="Genomic_DNA"/>
</dbReference>
<dbReference type="InterPro" id="IPR005346">
    <property type="entry name" value="RnfH"/>
</dbReference>
<evidence type="ECO:0000313" key="4">
    <source>
        <dbReference type="EMBL" id="PUE60894.1"/>
    </source>
</evidence>
<dbReference type="InterPro" id="IPR016155">
    <property type="entry name" value="Mopterin_synth/thiamin_S_b"/>
</dbReference>
<evidence type="ECO:0000256" key="2">
    <source>
        <dbReference type="HAMAP-Rule" id="MF_00460"/>
    </source>
</evidence>
<dbReference type="PANTHER" id="PTHR37483:SF1">
    <property type="entry name" value="UPF0125 PROTEIN RATB"/>
    <property type="match status" value="1"/>
</dbReference>
<dbReference type="InterPro" id="IPR037021">
    <property type="entry name" value="RnfH_sf"/>
</dbReference>
<feature type="region of interest" description="Disordered" evidence="3">
    <location>
        <begin position="81"/>
        <end position="107"/>
    </location>
</feature>
<dbReference type="PANTHER" id="PTHR37483">
    <property type="entry name" value="UPF0125 PROTEIN RATB"/>
    <property type="match status" value="1"/>
</dbReference>
<dbReference type="SUPFAM" id="SSF54285">
    <property type="entry name" value="MoaD/ThiS"/>
    <property type="match status" value="1"/>
</dbReference>
<dbReference type="HAMAP" id="MF_00460">
    <property type="entry name" value="UPF0125_RnfH"/>
    <property type="match status" value="1"/>
</dbReference>
<evidence type="ECO:0000256" key="3">
    <source>
        <dbReference type="SAM" id="MobiDB-lite"/>
    </source>
</evidence>
<keyword evidence="5" id="KW-1185">Reference proteome</keyword>
<comment type="similarity">
    <text evidence="1 2">Belongs to the UPF0125 (RnfH) family.</text>
</comment>
<sequence length="107" mass="11991">MYSPAPRVVHERLLSLSAGVTVMQALQQSGLLAECPEIDLSQPDVFTVCIWGKKTTPTHVLRDLDRIEIFRPLTVDPKVARRERFQKQGTSRAGLFSKRRAGAKPGY</sequence>
<name>A0A315EY57_9BURK</name>
<accession>A0A315EY57</accession>
<comment type="caution">
    <text evidence="4">The sequence shown here is derived from an EMBL/GenBank/DDBJ whole genome shotgun (WGS) entry which is preliminary data.</text>
</comment>
<dbReference type="AlphaFoldDB" id="A0A315EY57"/>
<feature type="compositionally biased region" description="Basic residues" evidence="3">
    <location>
        <begin position="97"/>
        <end position="107"/>
    </location>
</feature>
<evidence type="ECO:0000313" key="5">
    <source>
        <dbReference type="Proteomes" id="UP000251341"/>
    </source>
</evidence>
<dbReference type="Gene3D" id="3.10.20.280">
    <property type="entry name" value="RnfH-like"/>
    <property type="match status" value="1"/>
</dbReference>
<protein>
    <recommendedName>
        <fullName evidence="2">UPF0125 protein B9Z44_13950</fullName>
    </recommendedName>
</protein>
<dbReference type="Proteomes" id="UP000251341">
    <property type="component" value="Unassembled WGS sequence"/>
</dbReference>
<gene>
    <name evidence="4" type="ORF">B9Z44_13950</name>
</gene>
<reference evidence="4 5" key="1">
    <citation type="submission" date="2017-04" db="EMBL/GenBank/DDBJ databases">
        <title>Unexpected and diverse lifestyles within the genus Limnohabitans.</title>
        <authorList>
            <person name="Kasalicky V."/>
            <person name="Mehrshad M."/>
            <person name="Andrei S.-A."/>
            <person name="Salcher M."/>
            <person name="Kratochvilova H."/>
            <person name="Simek K."/>
            <person name="Ghai R."/>
        </authorList>
    </citation>
    <scope>NUCLEOTIDE SEQUENCE [LARGE SCALE GENOMIC DNA]</scope>
    <source>
        <strain evidence="4 5">MWH-C5</strain>
    </source>
</reference>